<dbReference type="Proteomes" id="UP000647424">
    <property type="component" value="Unassembled WGS sequence"/>
</dbReference>
<reference evidence="8" key="1">
    <citation type="submission" date="2020-09" db="EMBL/GenBank/DDBJ databases">
        <title>Genome seq and assembly of Limnohabitants sp.</title>
        <authorList>
            <person name="Chhetri G."/>
        </authorList>
    </citation>
    <scope>NUCLEOTIDE SEQUENCE</scope>
    <source>
        <strain evidence="8">JUR4</strain>
    </source>
</reference>
<name>A0A927FJ95_9BURK</name>
<evidence type="ECO:0000256" key="1">
    <source>
        <dbReference type="ARBA" id="ARBA00004651"/>
    </source>
</evidence>
<evidence type="ECO:0000256" key="2">
    <source>
        <dbReference type="ARBA" id="ARBA00008806"/>
    </source>
</evidence>
<evidence type="ECO:0000256" key="3">
    <source>
        <dbReference type="ARBA" id="ARBA00022475"/>
    </source>
</evidence>
<dbReference type="Gene3D" id="3.40.50.300">
    <property type="entry name" value="P-loop containing nucleotide triphosphate hydrolases"/>
    <property type="match status" value="1"/>
</dbReference>
<keyword evidence="6 7" id="KW-0472">Membrane</keyword>
<feature type="transmembrane region" description="Helical" evidence="7">
    <location>
        <begin position="108"/>
        <end position="138"/>
    </location>
</feature>
<feature type="transmembrane region" description="Helical" evidence="7">
    <location>
        <begin position="15"/>
        <end position="38"/>
    </location>
</feature>
<keyword evidence="3" id="KW-1003">Cell membrane</keyword>
<proteinExistence type="inferred from homology"/>
<dbReference type="PROSITE" id="PS51257">
    <property type="entry name" value="PROKAR_LIPOPROTEIN"/>
    <property type="match status" value="1"/>
</dbReference>
<dbReference type="EMBL" id="JACYFT010000002">
    <property type="protein sequence ID" value="MBD8051072.1"/>
    <property type="molecule type" value="Genomic_DNA"/>
</dbReference>
<dbReference type="InterPro" id="IPR051539">
    <property type="entry name" value="T4SS-coupling_protein"/>
</dbReference>
<evidence type="ECO:0000313" key="9">
    <source>
        <dbReference type="Proteomes" id="UP000647424"/>
    </source>
</evidence>
<dbReference type="CDD" id="cd01127">
    <property type="entry name" value="TrwB_TraG_TraD_VirD4"/>
    <property type="match status" value="1"/>
</dbReference>
<evidence type="ECO:0000256" key="7">
    <source>
        <dbReference type="SAM" id="Phobius"/>
    </source>
</evidence>
<dbReference type="SUPFAM" id="SSF52540">
    <property type="entry name" value="P-loop containing nucleoside triphosphate hydrolases"/>
    <property type="match status" value="1"/>
</dbReference>
<gene>
    <name evidence="8" type="ORF">IC609_10980</name>
</gene>
<comment type="similarity">
    <text evidence="2">Belongs to the VirD4/TraG family.</text>
</comment>
<evidence type="ECO:0000256" key="4">
    <source>
        <dbReference type="ARBA" id="ARBA00022692"/>
    </source>
</evidence>
<dbReference type="AlphaFoldDB" id="A0A927FJ95"/>
<protein>
    <submittedName>
        <fullName evidence="8">Type IV secretory system conjugative DNA transfer family protein</fullName>
    </submittedName>
</protein>
<keyword evidence="9" id="KW-1185">Reference proteome</keyword>
<dbReference type="RefSeq" id="WP_191819532.1">
    <property type="nucleotide sequence ID" value="NZ_JACYFT010000002.1"/>
</dbReference>
<dbReference type="InterPro" id="IPR027417">
    <property type="entry name" value="P-loop_NTPase"/>
</dbReference>
<comment type="subcellular location">
    <subcellularLocation>
        <location evidence="1">Cell membrane</location>
        <topology evidence="1">Multi-pass membrane protein</topology>
    </subcellularLocation>
</comment>
<evidence type="ECO:0000256" key="6">
    <source>
        <dbReference type="ARBA" id="ARBA00023136"/>
    </source>
</evidence>
<dbReference type="GO" id="GO:0005886">
    <property type="term" value="C:plasma membrane"/>
    <property type="evidence" value="ECO:0007669"/>
    <property type="project" value="UniProtKB-SubCell"/>
</dbReference>
<dbReference type="InterPro" id="IPR003688">
    <property type="entry name" value="TraG/VirD4"/>
</dbReference>
<evidence type="ECO:0000256" key="5">
    <source>
        <dbReference type="ARBA" id="ARBA00022989"/>
    </source>
</evidence>
<feature type="transmembrane region" description="Helical" evidence="7">
    <location>
        <begin position="69"/>
        <end position="87"/>
    </location>
</feature>
<comment type="caution">
    <text evidence="8">The sequence shown here is derived from an EMBL/GenBank/DDBJ whole genome shotgun (WGS) entry which is preliminary data.</text>
</comment>
<organism evidence="8 9">
    <name type="scientific">Limnohabitans radicicola</name>
    <dbReference type="NCBI Taxonomy" id="2771427"/>
    <lineage>
        <taxon>Bacteria</taxon>
        <taxon>Pseudomonadati</taxon>
        <taxon>Pseudomonadota</taxon>
        <taxon>Betaproteobacteria</taxon>
        <taxon>Burkholderiales</taxon>
        <taxon>Comamonadaceae</taxon>
        <taxon>Limnohabitans</taxon>
    </lineage>
</organism>
<dbReference type="PANTHER" id="PTHR37937:SF1">
    <property type="entry name" value="CONJUGATIVE TRANSFER: DNA TRANSPORT"/>
    <property type="match status" value="1"/>
</dbReference>
<sequence length="664" mass="74068">MSTDKTTNRTAQHTAAGVLLIALLVVWFYACIWVQVLLTHGSTYPLKPQDLAQFWQFFAPERSFLKTKVLTAFAMTVLFVAALFEIYKDRRTLHGDARWASMREIKNAGLLATSGIIIGKFAGKFLVLGSQLFVLLAAPTRAGKGVSMVIPNLLNWMGSLICMDTKLENWNTTSAYRKRVLKQEVYLFNPFASDRKTHRWNPLDEVRRDPVLMGGDVLQIAQIFYPERAGDKNPFFTQQAQNLFFGLTMFLLESKHPRCSLSEVFRQGSGYDKPLREHLLELLDTHPQLSRQCRDALHRFLSNPEETFGNIKASFDAPLLMFANPLVDMATSGSDFKLSDVRRKRMSVYFGITPNRLVQAERLINLFFTQVIALNTEVLPENDKSLKYECLLVNDEFTAFGRIAILIKAVSFMAGYGLRLLTIVQSKSQLQGDGLYSAPDARNLIVNHDVKVAFTPGDDQEAKEVSEMLGTYTKRSTSVSSNRSTSVLVVNSGGNSGESTSDQRRALMMAQELKYLSLDHEIIDKKGLRPVLAEKIFYFKDPVFVDRLKMVSPSLAALGSALPTREQLDQARIDGELAAPVAQLLIDTAAASKASDDSTNAVEEATTASAGQAVSDPYVKAAANYLARDLADWSAFSTGQEVKAHILKKFFMQDFMGESRHVSI</sequence>
<keyword evidence="4 7" id="KW-0812">Transmembrane</keyword>
<dbReference type="PANTHER" id="PTHR37937">
    <property type="entry name" value="CONJUGATIVE TRANSFER: DNA TRANSPORT"/>
    <property type="match status" value="1"/>
</dbReference>
<evidence type="ECO:0000313" key="8">
    <source>
        <dbReference type="EMBL" id="MBD8051072.1"/>
    </source>
</evidence>
<dbReference type="Pfam" id="PF02534">
    <property type="entry name" value="T4SS-DNA_transf"/>
    <property type="match status" value="1"/>
</dbReference>
<keyword evidence="5 7" id="KW-1133">Transmembrane helix</keyword>
<accession>A0A927FJ95</accession>